<dbReference type="VEuPathDB" id="VectorBase:BGLAX_047704"/>
<dbReference type="EnsemblMetazoa" id="BGLB028039-RA">
    <property type="protein sequence ID" value="BGLB028039-PA"/>
    <property type="gene ID" value="BGLB028039"/>
</dbReference>
<gene>
    <name evidence="2" type="primary">106062621</name>
</gene>
<accession>A0A2C9L7Q3</accession>
<keyword evidence="1" id="KW-0732">Signal</keyword>
<evidence type="ECO:0000313" key="2">
    <source>
        <dbReference type="EnsemblMetazoa" id="BGLB028039-PA"/>
    </source>
</evidence>
<dbReference type="VEuPathDB" id="VectorBase:BGLB028039"/>
<evidence type="ECO:0000313" key="3">
    <source>
        <dbReference type="Proteomes" id="UP000076420"/>
    </source>
</evidence>
<evidence type="ECO:0000256" key="1">
    <source>
        <dbReference type="SAM" id="SignalP"/>
    </source>
</evidence>
<dbReference type="Proteomes" id="UP000076420">
    <property type="component" value="Unassembled WGS sequence"/>
</dbReference>
<proteinExistence type="predicted"/>
<feature type="signal peptide" evidence="1">
    <location>
        <begin position="1"/>
        <end position="19"/>
    </location>
</feature>
<sequence length="155" mass="17140">MNSVNQFFLLAMIFVPIDCRQMCWTCQYLRPGRGLECTTVPANWTGGESRMRCPTKCIITADYDSTSGEAKFFHRGCGESSQKDGCLDLGASHNCFFACEGNDYCNGQSLPRSPLLEGHGVNRSSQDSMPKDVIILTLTLAMLIKCQTLAIVSMY</sequence>
<feature type="chain" id="PRO_5012383782" evidence="1">
    <location>
        <begin position="20"/>
        <end position="155"/>
    </location>
</feature>
<protein>
    <submittedName>
        <fullName evidence="2">Uncharacterized protein</fullName>
    </submittedName>
</protein>
<dbReference type="KEGG" id="bgt:106062621"/>
<organism evidence="2 3">
    <name type="scientific">Biomphalaria glabrata</name>
    <name type="common">Bloodfluke planorb</name>
    <name type="synonym">Freshwater snail</name>
    <dbReference type="NCBI Taxonomy" id="6526"/>
    <lineage>
        <taxon>Eukaryota</taxon>
        <taxon>Metazoa</taxon>
        <taxon>Spiralia</taxon>
        <taxon>Lophotrochozoa</taxon>
        <taxon>Mollusca</taxon>
        <taxon>Gastropoda</taxon>
        <taxon>Heterobranchia</taxon>
        <taxon>Euthyneura</taxon>
        <taxon>Panpulmonata</taxon>
        <taxon>Hygrophila</taxon>
        <taxon>Lymnaeoidea</taxon>
        <taxon>Planorbidae</taxon>
        <taxon>Biomphalaria</taxon>
    </lineage>
</organism>
<name>A0A2C9L7Q3_BIOGL</name>
<dbReference type="OrthoDB" id="6041233at2759"/>
<dbReference type="AlphaFoldDB" id="A0A2C9L7Q3"/>
<reference evidence="2" key="1">
    <citation type="submission" date="2020-05" db="UniProtKB">
        <authorList>
            <consortium name="EnsemblMetazoa"/>
        </authorList>
    </citation>
    <scope>IDENTIFICATION</scope>
    <source>
        <strain evidence="2">BB02</strain>
    </source>
</reference>